<accession>A0AAW0S1R2</accession>
<reference evidence="1 2" key="1">
    <citation type="submission" date="2020-02" db="EMBL/GenBank/DDBJ databases">
        <title>Comparative genomics of the hypocrealean fungal genus Beauvera.</title>
        <authorList>
            <person name="Showalter D.N."/>
            <person name="Bushley K.E."/>
            <person name="Rehner S.A."/>
        </authorList>
    </citation>
    <scope>NUCLEOTIDE SEQUENCE [LARGE SCALE GENOMIC DNA]</scope>
    <source>
        <strain evidence="1 2">ARSEF4384</strain>
    </source>
</reference>
<dbReference type="AlphaFoldDB" id="A0AAW0S1R2"/>
<dbReference type="Proteomes" id="UP001397290">
    <property type="component" value="Unassembled WGS sequence"/>
</dbReference>
<sequence length="257" mass="29131">MPSSIRRIDVAGRDVTEYLQRRSGYVFRTSAEKEVVRLIKGTVSYIAPDPRKEEADIQILVFKRLEFLSLEQLTSGIRHQESGNDLGVPVLLDFLHTNSPRCGLLAFLVSKRVHVVILGRELDELWAHLAVGWFLLAMLAGWAHASQDNQSWLDFAAFSILRMRRGGTPAGLRCRARSRCPPRTGSLLSCPRSPDGGMNPTLHEAESRWYVDKADRAAEHELWEDYSTRLGTGTDEHQAKQAEHVRGNRYLRLNIPF</sequence>
<name>A0AAW0S1R2_9HYPO</name>
<evidence type="ECO:0000313" key="1">
    <source>
        <dbReference type="EMBL" id="KAK8148185.1"/>
    </source>
</evidence>
<organism evidence="1 2">
    <name type="scientific">Beauveria asiatica</name>
    <dbReference type="NCBI Taxonomy" id="1069075"/>
    <lineage>
        <taxon>Eukaryota</taxon>
        <taxon>Fungi</taxon>
        <taxon>Dikarya</taxon>
        <taxon>Ascomycota</taxon>
        <taxon>Pezizomycotina</taxon>
        <taxon>Sordariomycetes</taxon>
        <taxon>Hypocreomycetidae</taxon>
        <taxon>Hypocreales</taxon>
        <taxon>Cordycipitaceae</taxon>
        <taxon>Beauveria</taxon>
    </lineage>
</organism>
<dbReference type="InterPro" id="IPR043129">
    <property type="entry name" value="ATPase_NBD"/>
</dbReference>
<dbReference type="Gene3D" id="3.90.640.10">
    <property type="entry name" value="Actin, Chain A, domain 4"/>
    <property type="match status" value="1"/>
</dbReference>
<dbReference type="SUPFAM" id="SSF53067">
    <property type="entry name" value="Actin-like ATPase domain"/>
    <property type="match status" value="1"/>
</dbReference>
<comment type="caution">
    <text evidence="1">The sequence shown here is derived from an EMBL/GenBank/DDBJ whole genome shotgun (WGS) entry which is preliminary data.</text>
</comment>
<protein>
    <submittedName>
        <fullName evidence="1">Uncharacterized protein</fullName>
    </submittedName>
</protein>
<keyword evidence="2" id="KW-1185">Reference proteome</keyword>
<proteinExistence type="predicted"/>
<evidence type="ECO:0000313" key="2">
    <source>
        <dbReference type="Proteomes" id="UP001397290"/>
    </source>
</evidence>
<dbReference type="EMBL" id="JAAHCF010000103">
    <property type="protein sequence ID" value="KAK8148185.1"/>
    <property type="molecule type" value="Genomic_DNA"/>
</dbReference>
<gene>
    <name evidence="1" type="ORF">G3M48_000225</name>
</gene>